<dbReference type="InterPro" id="IPR047650">
    <property type="entry name" value="Transpos_IS110"/>
</dbReference>
<evidence type="ECO:0000313" key="6">
    <source>
        <dbReference type="EMBL" id="ATC37236.1"/>
    </source>
</evidence>
<evidence type="ECO:0000313" key="9">
    <source>
        <dbReference type="Proteomes" id="UP000190057"/>
    </source>
</evidence>
<dbReference type="Pfam" id="PF02371">
    <property type="entry name" value="Transposase_20"/>
    <property type="match status" value="1"/>
</dbReference>
<dbReference type="GeneID" id="56686263"/>
<evidence type="ECO:0000259" key="3">
    <source>
        <dbReference type="Pfam" id="PF02371"/>
    </source>
</evidence>
<protein>
    <submittedName>
        <fullName evidence="7">IS110 family transposase</fullName>
    </submittedName>
</protein>
<dbReference type="InterPro" id="IPR002525">
    <property type="entry name" value="Transp_IS110-like_N"/>
</dbReference>
<dbReference type="EMBL" id="CP023401">
    <property type="protein sequence ID" value="ATC34751.1"/>
    <property type="molecule type" value="Genomic_DNA"/>
</dbReference>
<proteinExistence type="predicted"/>
<feature type="domain" description="Transposase IS116/IS110/IS902 C-terminal" evidence="3">
    <location>
        <begin position="198"/>
        <end position="283"/>
    </location>
</feature>
<keyword evidence="1" id="KW-0175">Coiled coil</keyword>
<reference evidence="7 9" key="1">
    <citation type="submission" date="2017-09" db="EMBL/GenBank/DDBJ databases">
        <title>Complete circularized genomes of four mosquito-derived Elizabethkingia anophelis isolates.</title>
        <authorList>
            <person name="Nicholson A.C."/>
            <person name="Xu J."/>
        </authorList>
    </citation>
    <scope>NUCLEOTIDE SEQUENCE [LARGE SCALE GENOMIC DNA]</scope>
    <source>
        <strain evidence="7 9">R26</strain>
    </source>
</reference>
<dbReference type="EMBL" id="CP023401">
    <property type="protein sequence ID" value="ATC37236.1"/>
    <property type="molecule type" value="Genomic_DNA"/>
</dbReference>
<evidence type="ECO:0000313" key="4">
    <source>
        <dbReference type="EMBL" id="ATC34751.1"/>
    </source>
</evidence>
<sequence>MSNLEKKVIGVDVSSTILVMSFLDDENHSTIITINNSTTCIEKSLKRWDKHQFKIVVEATGSYSSKILYYAYSMGFEVYQVSGLSIKKFSEVKHHISKTDEQDAVLIRNFGEVMKMDPYEPKKENIEFLEQELNLWQDLEQEKARYTLKLKSLCQKPILNKSVIKHYETIIKRINKDIENLQKRLPSLEDKEFKENKDLLTSINGIGKKTALLLLASTNNFKNFKHSKALCKYFGVVPKMYHSGNKKISIGKCRTSKGFIRSILYVCSWSAIRFNKQCKALYERILEKKKCKKVALIAVCNKLLRQAFGIINSKIQYQHNY</sequence>
<evidence type="ECO:0000313" key="5">
    <source>
        <dbReference type="EMBL" id="ATC35289.1"/>
    </source>
</evidence>
<dbReference type="NCBIfam" id="NF033542">
    <property type="entry name" value="transpos_IS110"/>
    <property type="match status" value="1"/>
</dbReference>
<dbReference type="InterPro" id="IPR003346">
    <property type="entry name" value="Transposase_20"/>
</dbReference>
<keyword evidence="9" id="KW-1185">Reference proteome</keyword>
<dbReference type="PANTHER" id="PTHR33055:SF3">
    <property type="entry name" value="PUTATIVE TRANSPOSASE FOR IS117-RELATED"/>
    <property type="match status" value="1"/>
</dbReference>
<dbReference type="Proteomes" id="UP000190057">
    <property type="component" value="Chromosome"/>
</dbReference>
<feature type="domain" description="Transposase IS110-like N-terminal" evidence="2">
    <location>
        <begin position="9"/>
        <end position="153"/>
    </location>
</feature>
<accession>A0ABM6MWR5</accession>
<dbReference type="RefSeq" id="WP_009088886.1">
    <property type="nucleotide sequence ID" value="NZ_ANIW01000066.1"/>
</dbReference>
<dbReference type="EMBL" id="CP023401">
    <property type="protein sequence ID" value="ATC35289.1"/>
    <property type="molecule type" value="Genomic_DNA"/>
</dbReference>
<evidence type="ECO:0000259" key="2">
    <source>
        <dbReference type="Pfam" id="PF01548"/>
    </source>
</evidence>
<evidence type="ECO:0000256" key="1">
    <source>
        <dbReference type="SAM" id="Coils"/>
    </source>
</evidence>
<evidence type="ECO:0000313" key="8">
    <source>
        <dbReference type="EMBL" id="ATC37900.1"/>
    </source>
</evidence>
<dbReference type="EMBL" id="CP023401">
    <property type="protein sequence ID" value="ATC37617.1"/>
    <property type="molecule type" value="Genomic_DNA"/>
</dbReference>
<dbReference type="EMBL" id="CP023401">
    <property type="protein sequence ID" value="ATC37900.1"/>
    <property type="molecule type" value="Genomic_DNA"/>
</dbReference>
<evidence type="ECO:0000313" key="7">
    <source>
        <dbReference type="EMBL" id="ATC37617.1"/>
    </source>
</evidence>
<gene>
    <name evidence="4" type="ORF">BAZ09_000470</name>
    <name evidence="5" type="ORF">BAZ09_003280</name>
    <name evidence="6" type="ORF">BAZ09_013830</name>
    <name evidence="7" type="ORF">BAZ09_015840</name>
    <name evidence="8" type="ORF">BAZ09_017360</name>
</gene>
<feature type="coiled-coil region" evidence="1">
    <location>
        <begin position="164"/>
        <end position="191"/>
    </location>
</feature>
<organism evidence="7 9">
    <name type="scientific">Elizabethkingia anophelis R26</name>
    <dbReference type="NCBI Taxonomy" id="1246994"/>
    <lineage>
        <taxon>Bacteria</taxon>
        <taxon>Pseudomonadati</taxon>
        <taxon>Bacteroidota</taxon>
        <taxon>Flavobacteriia</taxon>
        <taxon>Flavobacteriales</taxon>
        <taxon>Weeksellaceae</taxon>
        <taxon>Elizabethkingia</taxon>
    </lineage>
</organism>
<dbReference type="PANTHER" id="PTHR33055">
    <property type="entry name" value="TRANSPOSASE FOR INSERTION SEQUENCE ELEMENT IS1111A"/>
    <property type="match status" value="1"/>
</dbReference>
<name>A0ABM6MWR5_9FLAO</name>
<dbReference type="Pfam" id="PF01548">
    <property type="entry name" value="DEDD_Tnp_IS110"/>
    <property type="match status" value="1"/>
</dbReference>